<name>A0AAV1IEN3_9CHLO</name>
<evidence type="ECO:0000313" key="3">
    <source>
        <dbReference type="Proteomes" id="UP001314263"/>
    </source>
</evidence>
<dbReference type="Proteomes" id="UP001314263">
    <property type="component" value="Unassembled WGS sequence"/>
</dbReference>
<organism evidence="2 3">
    <name type="scientific">Coccomyxa viridis</name>
    <dbReference type="NCBI Taxonomy" id="1274662"/>
    <lineage>
        <taxon>Eukaryota</taxon>
        <taxon>Viridiplantae</taxon>
        <taxon>Chlorophyta</taxon>
        <taxon>core chlorophytes</taxon>
        <taxon>Trebouxiophyceae</taxon>
        <taxon>Trebouxiophyceae incertae sedis</taxon>
        <taxon>Coccomyxaceae</taxon>
        <taxon>Coccomyxa</taxon>
    </lineage>
</organism>
<dbReference type="AlphaFoldDB" id="A0AAV1IEN3"/>
<sequence length="682" mass="71956">MKEEQQEGNSQPSPKQTVLFISCPGCNAVLASGSKSCKTCGNKLQGKGKGPNAASPTSQGKKRKRDDGRERDSERQQQHEGSGNNASDEESKGSSVESTDSSSADSEGDADSQSGSSSDSKTRRSETDHAVVQPDEKLDCLPFDCSKKGYTNPMVEIRAGVNIWHQVRVHRETVNELRISYPGKGDKVKRKWLKRTSSRFWRGPMAQRFWVCTDKTRGRWRPKAPEDADKARKGGKRKRAVSQRPARPKRASAGPGDTTEGTGTQTGASMGGYSGADELTPKQASSARMPQDRAEASSKPAQQLADAGSSEPPAGQHECGLGRPTPEDAPAQRGVEPAIHSNSGEQLETERAGSMPGISSKDEVQAVEAETPMAEAEQGAALVAWFKAHYAKLDGQGLLYTQLEGAGPEIGVRQEQPPADTLAPPQQAGAVIEGLKTGIWQPRSLQKAGFSAVNTGSPDWSPGARQHSASMAQQGGHGPPKQHAPPGASQHRREAPDQPQKPSGHAPQPDEPSMQSAGREHPAGKAKHQGAADGSGAQKQKHKGIEQKRQLNGLGKGGHATGSAAGLQSAEPHTEPGKAQKKQDTRAAGSDCPRPKQAAAKKGDAAARQADRAASGSKKSSSKSLAKPPGQSGPQKGTSKHLGKPAQRAPDKDAAPNKGGPLAKSPQQRTPTLTLEPTDMFL</sequence>
<gene>
    <name evidence="2" type="ORF">CVIRNUC_009031</name>
</gene>
<feature type="compositionally biased region" description="Basic and acidic residues" evidence="1">
    <location>
        <begin position="601"/>
        <end position="611"/>
    </location>
</feature>
<evidence type="ECO:0000313" key="2">
    <source>
        <dbReference type="EMBL" id="CAK0785819.1"/>
    </source>
</evidence>
<comment type="caution">
    <text evidence="2">The sequence shown here is derived from an EMBL/GenBank/DDBJ whole genome shotgun (WGS) entry which is preliminary data.</text>
</comment>
<feature type="compositionally biased region" description="Basic residues" evidence="1">
    <location>
        <begin position="233"/>
        <end position="250"/>
    </location>
</feature>
<accession>A0AAV1IEN3</accession>
<feature type="compositionally biased region" description="Basic and acidic residues" evidence="1">
    <location>
        <begin position="120"/>
        <end position="133"/>
    </location>
</feature>
<feature type="region of interest" description="Disordered" evidence="1">
    <location>
        <begin position="216"/>
        <end position="372"/>
    </location>
</feature>
<feature type="compositionally biased region" description="Basic and acidic residues" evidence="1">
    <location>
        <begin position="65"/>
        <end position="78"/>
    </location>
</feature>
<feature type="region of interest" description="Disordered" evidence="1">
    <location>
        <begin position="37"/>
        <end position="133"/>
    </location>
</feature>
<feature type="region of interest" description="Disordered" evidence="1">
    <location>
        <begin position="449"/>
        <end position="682"/>
    </location>
</feature>
<feature type="compositionally biased region" description="Basic and acidic residues" evidence="1">
    <location>
        <begin position="223"/>
        <end position="232"/>
    </location>
</feature>
<proteinExistence type="predicted"/>
<feature type="compositionally biased region" description="Low complexity" evidence="1">
    <location>
        <begin position="254"/>
        <end position="267"/>
    </location>
</feature>
<dbReference type="EMBL" id="CAUYUE010000013">
    <property type="protein sequence ID" value="CAK0785819.1"/>
    <property type="molecule type" value="Genomic_DNA"/>
</dbReference>
<protein>
    <submittedName>
        <fullName evidence="2">Uncharacterized protein</fullName>
    </submittedName>
</protein>
<keyword evidence="3" id="KW-1185">Reference proteome</keyword>
<feature type="compositionally biased region" description="Polar residues" evidence="1">
    <location>
        <begin position="665"/>
        <end position="675"/>
    </location>
</feature>
<feature type="compositionally biased region" description="Basic and acidic residues" evidence="1">
    <location>
        <begin position="572"/>
        <end position="585"/>
    </location>
</feature>
<feature type="compositionally biased region" description="Low complexity" evidence="1">
    <location>
        <begin position="93"/>
        <end position="119"/>
    </location>
</feature>
<reference evidence="2 3" key="1">
    <citation type="submission" date="2023-10" db="EMBL/GenBank/DDBJ databases">
        <authorList>
            <person name="Maclean D."/>
            <person name="Macfadyen A."/>
        </authorList>
    </citation>
    <scope>NUCLEOTIDE SEQUENCE [LARGE SCALE GENOMIC DNA]</scope>
</reference>
<evidence type="ECO:0000256" key="1">
    <source>
        <dbReference type="SAM" id="MobiDB-lite"/>
    </source>
</evidence>
<feature type="compositionally biased region" description="Low complexity" evidence="1">
    <location>
        <begin position="612"/>
        <end position="627"/>
    </location>
</feature>